<organism evidence="12 13">
    <name type="scientific">Asterophora parasitica</name>
    <dbReference type="NCBI Taxonomy" id="117018"/>
    <lineage>
        <taxon>Eukaryota</taxon>
        <taxon>Fungi</taxon>
        <taxon>Dikarya</taxon>
        <taxon>Basidiomycota</taxon>
        <taxon>Agaricomycotina</taxon>
        <taxon>Agaricomycetes</taxon>
        <taxon>Agaricomycetidae</taxon>
        <taxon>Agaricales</taxon>
        <taxon>Tricholomatineae</taxon>
        <taxon>Lyophyllaceae</taxon>
        <taxon>Asterophora</taxon>
    </lineage>
</organism>
<dbReference type="GO" id="GO:0008240">
    <property type="term" value="F:tripeptidyl-peptidase activity"/>
    <property type="evidence" value="ECO:0007669"/>
    <property type="project" value="TreeGrafter"/>
</dbReference>
<evidence type="ECO:0000259" key="11">
    <source>
        <dbReference type="PROSITE" id="PS51695"/>
    </source>
</evidence>
<dbReference type="GO" id="GO:0046872">
    <property type="term" value="F:metal ion binding"/>
    <property type="evidence" value="ECO:0007669"/>
    <property type="project" value="UniProtKB-KW"/>
</dbReference>
<proteinExistence type="predicted"/>
<reference evidence="12" key="2">
    <citation type="submission" date="2021-10" db="EMBL/GenBank/DDBJ databases">
        <title>Phylogenomics reveals ancestral predisposition of the termite-cultivated fungus Termitomyces towards a domesticated lifestyle.</title>
        <authorList>
            <person name="Auxier B."/>
            <person name="Grum-Grzhimaylo A."/>
            <person name="Cardenas M.E."/>
            <person name="Lodge J.D."/>
            <person name="Laessoe T."/>
            <person name="Pedersen O."/>
            <person name="Smith M.E."/>
            <person name="Kuyper T.W."/>
            <person name="Franco-Molano E.A."/>
            <person name="Baroni T.J."/>
            <person name="Aanen D.K."/>
        </authorList>
    </citation>
    <scope>NUCLEOTIDE SEQUENCE</scope>
    <source>
        <strain evidence="12">AP01</strain>
        <tissue evidence="12">Mycelium</tissue>
    </source>
</reference>
<comment type="caution">
    <text evidence="12">The sequence shown here is derived from an EMBL/GenBank/DDBJ whole genome shotgun (WGS) entry which is preliminary data.</text>
</comment>
<dbReference type="CDD" id="cd11377">
    <property type="entry name" value="Pro-peptidase_S53"/>
    <property type="match status" value="1"/>
</dbReference>
<gene>
    <name evidence="12" type="ORF">DXG03_005508</name>
</gene>
<dbReference type="InterPro" id="IPR015366">
    <property type="entry name" value="S53_propep"/>
</dbReference>
<keyword evidence="10" id="KW-0732">Signal</keyword>
<feature type="chain" id="PRO_5040126124" description="Peptidase S53 domain-containing protein" evidence="10">
    <location>
        <begin position="20"/>
        <end position="527"/>
    </location>
</feature>
<comment type="subcellular location">
    <subcellularLocation>
        <location evidence="2">Secreted</location>
        <location evidence="2">Extracellular space</location>
    </subcellularLocation>
</comment>
<dbReference type="EMBL" id="JABCKV010000034">
    <property type="protein sequence ID" value="KAG5645670.1"/>
    <property type="molecule type" value="Genomic_DNA"/>
</dbReference>
<comment type="caution">
    <text evidence="9">Lacks conserved residue(s) required for the propagation of feature annotation.</text>
</comment>
<comment type="cofactor">
    <cofactor evidence="1">
        <name>Ca(2+)</name>
        <dbReference type="ChEBI" id="CHEBI:29108"/>
    </cofactor>
</comment>
<keyword evidence="13" id="KW-1185">Reference proteome</keyword>
<keyword evidence="7" id="KW-0106">Calcium</keyword>
<dbReference type="Proteomes" id="UP000775547">
    <property type="component" value="Unassembled WGS sequence"/>
</dbReference>
<dbReference type="AlphaFoldDB" id="A0A9P7GE59"/>
<dbReference type="InterPro" id="IPR036852">
    <property type="entry name" value="Peptidase_S8/S53_dom_sf"/>
</dbReference>
<dbReference type="SMART" id="SM00944">
    <property type="entry name" value="Pro-kuma_activ"/>
    <property type="match status" value="1"/>
</dbReference>
<dbReference type="SUPFAM" id="SSF52743">
    <property type="entry name" value="Subtilisin-like"/>
    <property type="match status" value="1"/>
</dbReference>
<evidence type="ECO:0000256" key="5">
    <source>
        <dbReference type="ARBA" id="ARBA00022801"/>
    </source>
</evidence>
<evidence type="ECO:0000313" key="13">
    <source>
        <dbReference type="Proteomes" id="UP000775547"/>
    </source>
</evidence>
<dbReference type="PANTHER" id="PTHR14218">
    <property type="entry name" value="PROTEASE S8 TRIPEPTIDYL PEPTIDASE I CLN2"/>
    <property type="match status" value="1"/>
</dbReference>
<keyword evidence="3" id="KW-0645">Protease</keyword>
<evidence type="ECO:0000256" key="2">
    <source>
        <dbReference type="ARBA" id="ARBA00004239"/>
    </source>
</evidence>
<reference evidence="12" key="1">
    <citation type="submission" date="2020-07" db="EMBL/GenBank/DDBJ databases">
        <authorList>
            <person name="Nieuwenhuis M."/>
            <person name="Van De Peppel L.J.J."/>
        </authorList>
    </citation>
    <scope>NUCLEOTIDE SEQUENCE</scope>
    <source>
        <strain evidence="12">AP01</strain>
        <tissue evidence="12">Mycelium</tissue>
    </source>
</reference>
<feature type="signal peptide" evidence="10">
    <location>
        <begin position="1"/>
        <end position="19"/>
    </location>
</feature>
<evidence type="ECO:0000256" key="6">
    <source>
        <dbReference type="ARBA" id="ARBA00022825"/>
    </source>
</evidence>
<dbReference type="GO" id="GO:0005576">
    <property type="term" value="C:extracellular region"/>
    <property type="evidence" value="ECO:0007669"/>
    <property type="project" value="UniProtKB-SubCell"/>
</dbReference>
<evidence type="ECO:0000256" key="4">
    <source>
        <dbReference type="ARBA" id="ARBA00022723"/>
    </source>
</evidence>
<evidence type="ECO:0000256" key="9">
    <source>
        <dbReference type="PROSITE-ProRule" id="PRU01032"/>
    </source>
</evidence>
<accession>A0A9P7GE59</accession>
<dbReference type="Pfam" id="PF09286">
    <property type="entry name" value="Pro-kuma_activ"/>
    <property type="match status" value="1"/>
</dbReference>
<sequence>MRSQFLILLGAFLAPLGGANPVEHTTRSQLVVHEKRYSHPNWLLTRRLEPDTPLPLRIALKQRNLDRLSDLLLEVSDPQSPSYGKHWSAEKVARTFAPPESSANAVRGWLQASGVEPARIRRSPNQAWVEVKGATAGEVERILGTRYHVYKRDNGGEHIVSDSYYLPRSISDVVDFITPTIQPDLRLDEVPSYKRRQADPASGVIHAKRAANATGAPTGCDTLVTPDCLRSLYNITYVPKATDRNTFGVVNYYANTYLQSDLDTFFRNYSPALVGKSPEFISIDGGVGEAGWVIQYAMSLVQPQPVKLLQLGNAQTGEFRSFNEWLDAVDGSYCTYEGGDDLTYDPPLPNVLPGGLQQHDCGTVKAPYVVSNSQATHEYAFSQFYLERQCAEFGKLGLMGMTVMYSAGNVGTAGTQSGYCLDENGSMNVNATLFNPSWPASCPWVTAVGGTQVKKGAAAVPGAEEVWNQEIIPGFFQSGGGGFSNRFSTPAYQKTAVQSYLQNLQKSDPAHLKLFNKQGVRRHFHRV</sequence>
<evidence type="ECO:0000256" key="8">
    <source>
        <dbReference type="ARBA" id="ARBA00023145"/>
    </source>
</evidence>
<dbReference type="OrthoDB" id="409122at2759"/>
<dbReference type="GO" id="GO:0006508">
    <property type="term" value="P:proteolysis"/>
    <property type="evidence" value="ECO:0007669"/>
    <property type="project" value="UniProtKB-KW"/>
</dbReference>
<evidence type="ECO:0000256" key="7">
    <source>
        <dbReference type="ARBA" id="ARBA00022837"/>
    </source>
</evidence>
<dbReference type="SUPFAM" id="SSF54897">
    <property type="entry name" value="Protease propeptides/inhibitors"/>
    <property type="match status" value="1"/>
</dbReference>
<dbReference type="PANTHER" id="PTHR14218:SF19">
    <property type="entry name" value="SERINE PROTEASE AORO, PUTATIVE (AFU_ORTHOLOGUE AFUA_6G10250)-RELATED"/>
    <property type="match status" value="1"/>
</dbReference>
<feature type="domain" description="Peptidase S53" evidence="11">
    <location>
        <begin position="223"/>
        <end position="527"/>
    </location>
</feature>
<evidence type="ECO:0000256" key="3">
    <source>
        <dbReference type="ARBA" id="ARBA00022670"/>
    </source>
</evidence>
<dbReference type="PROSITE" id="PS51695">
    <property type="entry name" value="SEDOLISIN"/>
    <property type="match status" value="1"/>
</dbReference>
<keyword evidence="5" id="KW-0378">Hydrolase</keyword>
<dbReference type="Gene3D" id="3.40.50.200">
    <property type="entry name" value="Peptidase S8/S53 domain"/>
    <property type="match status" value="1"/>
</dbReference>
<evidence type="ECO:0000313" key="12">
    <source>
        <dbReference type="EMBL" id="KAG5645670.1"/>
    </source>
</evidence>
<dbReference type="InterPro" id="IPR050819">
    <property type="entry name" value="Tripeptidyl-peptidase_I"/>
</dbReference>
<evidence type="ECO:0000256" key="10">
    <source>
        <dbReference type="SAM" id="SignalP"/>
    </source>
</evidence>
<dbReference type="InterPro" id="IPR030400">
    <property type="entry name" value="Sedolisin_dom"/>
</dbReference>
<name>A0A9P7GE59_9AGAR</name>
<keyword evidence="6" id="KW-0720">Serine protease</keyword>
<dbReference type="GO" id="GO:0004252">
    <property type="term" value="F:serine-type endopeptidase activity"/>
    <property type="evidence" value="ECO:0007669"/>
    <property type="project" value="InterPro"/>
</dbReference>
<evidence type="ECO:0000256" key="1">
    <source>
        <dbReference type="ARBA" id="ARBA00001913"/>
    </source>
</evidence>
<protein>
    <recommendedName>
        <fullName evidence="11">Peptidase S53 domain-containing protein</fullName>
    </recommendedName>
</protein>
<keyword evidence="4" id="KW-0479">Metal-binding</keyword>
<keyword evidence="8" id="KW-0865">Zymogen</keyword>